<gene>
    <name evidence="1" type="ORF">G2W53_018187</name>
</gene>
<protein>
    <submittedName>
        <fullName evidence="1">Uncharacterized protein</fullName>
    </submittedName>
</protein>
<proteinExistence type="predicted"/>
<comment type="caution">
    <text evidence="1">The sequence shown here is derived from an EMBL/GenBank/DDBJ whole genome shotgun (WGS) entry which is preliminary data.</text>
</comment>
<organism evidence="1 2">
    <name type="scientific">Senna tora</name>
    <dbReference type="NCBI Taxonomy" id="362788"/>
    <lineage>
        <taxon>Eukaryota</taxon>
        <taxon>Viridiplantae</taxon>
        <taxon>Streptophyta</taxon>
        <taxon>Embryophyta</taxon>
        <taxon>Tracheophyta</taxon>
        <taxon>Spermatophyta</taxon>
        <taxon>Magnoliopsida</taxon>
        <taxon>eudicotyledons</taxon>
        <taxon>Gunneridae</taxon>
        <taxon>Pentapetalae</taxon>
        <taxon>rosids</taxon>
        <taxon>fabids</taxon>
        <taxon>Fabales</taxon>
        <taxon>Fabaceae</taxon>
        <taxon>Caesalpinioideae</taxon>
        <taxon>Cassia clade</taxon>
        <taxon>Senna</taxon>
    </lineage>
</organism>
<keyword evidence="2" id="KW-1185">Reference proteome</keyword>
<evidence type="ECO:0000313" key="1">
    <source>
        <dbReference type="EMBL" id="KAF7827023.1"/>
    </source>
</evidence>
<accession>A0A834TQW6</accession>
<dbReference type="AlphaFoldDB" id="A0A834TQW6"/>
<reference evidence="1" key="1">
    <citation type="submission" date="2020-09" db="EMBL/GenBank/DDBJ databases">
        <title>Genome-Enabled Discovery of Anthraquinone Biosynthesis in Senna tora.</title>
        <authorList>
            <person name="Kang S.-H."/>
            <person name="Pandey R.P."/>
            <person name="Lee C.-M."/>
            <person name="Sim J.-S."/>
            <person name="Jeong J.-T."/>
            <person name="Choi B.-S."/>
            <person name="Jung M."/>
            <person name="Ginzburg D."/>
            <person name="Zhao K."/>
            <person name="Won S.Y."/>
            <person name="Oh T.-J."/>
            <person name="Yu Y."/>
            <person name="Kim N.-H."/>
            <person name="Lee O.R."/>
            <person name="Lee T.-H."/>
            <person name="Bashyal P."/>
            <person name="Kim T.-S."/>
            <person name="Lee W.-H."/>
            <person name="Kawkins C."/>
            <person name="Kim C.-K."/>
            <person name="Kim J.S."/>
            <person name="Ahn B.O."/>
            <person name="Rhee S.Y."/>
            <person name="Sohng J.K."/>
        </authorList>
    </citation>
    <scope>NUCLEOTIDE SEQUENCE</scope>
    <source>
        <tissue evidence="1">Leaf</tissue>
    </source>
</reference>
<dbReference type="Proteomes" id="UP000634136">
    <property type="component" value="Unassembled WGS sequence"/>
</dbReference>
<evidence type="ECO:0000313" key="2">
    <source>
        <dbReference type="Proteomes" id="UP000634136"/>
    </source>
</evidence>
<dbReference type="EMBL" id="JAAIUW010000006">
    <property type="protein sequence ID" value="KAF7827023.1"/>
    <property type="molecule type" value="Genomic_DNA"/>
</dbReference>
<name>A0A834TQW6_9FABA</name>
<sequence>MEDNRNKTNHQNRGVDELLGIQGTYDPLQLTDFSVPTGKSVFTGNEGNDRSEKGTLFEQAMVRTNMVGQPAMTFIPSLLGSLSIVTEQYVHDTGQGKSKERKSTIAT</sequence>